<organism evidence="1 2">
    <name type="scientific">Scleroderma citrinum Foug A</name>
    <dbReference type="NCBI Taxonomy" id="1036808"/>
    <lineage>
        <taxon>Eukaryota</taxon>
        <taxon>Fungi</taxon>
        <taxon>Dikarya</taxon>
        <taxon>Basidiomycota</taxon>
        <taxon>Agaricomycotina</taxon>
        <taxon>Agaricomycetes</taxon>
        <taxon>Agaricomycetidae</taxon>
        <taxon>Boletales</taxon>
        <taxon>Sclerodermatineae</taxon>
        <taxon>Sclerodermataceae</taxon>
        <taxon>Scleroderma</taxon>
    </lineage>
</organism>
<dbReference type="EMBL" id="KN822145">
    <property type="protein sequence ID" value="KIM54877.1"/>
    <property type="molecule type" value="Genomic_DNA"/>
</dbReference>
<dbReference type="STRING" id="1036808.A0A0C2ZQI9"/>
<reference evidence="2" key="2">
    <citation type="submission" date="2015-01" db="EMBL/GenBank/DDBJ databases">
        <title>Evolutionary Origins and Diversification of the Mycorrhizal Mutualists.</title>
        <authorList>
            <consortium name="DOE Joint Genome Institute"/>
            <consortium name="Mycorrhizal Genomics Consortium"/>
            <person name="Kohler A."/>
            <person name="Kuo A."/>
            <person name="Nagy L.G."/>
            <person name="Floudas D."/>
            <person name="Copeland A."/>
            <person name="Barry K.W."/>
            <person name="Cichocki N."/>
            <person name="Veneault-Fourrey C."/>
            <person name="LaButti K."/>
            <person name="Lindquist E.A."/>
            <person name="Lipzen A."/>
            <person name="Lundell T."/>
            <person name="Morin E."/>
            <person name="Murat C."/>
            <person name="Riley R."/>
            <person name="Ohm R."/>
            <person name="Sun H."/>
            <person name="Tunlid A."/>
            <person name="Henrissat B."/>
            <person name="Grigoriev I.V."/>
            <person name="Hibbett D.S."/>
            <person name="Martin F."/>
        </authorList>
    </citation>
    <scope>NUCLEOTIDE SEQUENCE [LARGE SCALE GENOMIC DNA]</scope>
    <source>
        <strain evidence="2">Foug A</strain>
    </source>
</reference>
<name>A0A0C2ZQI9_9AGAM</name>
<proteinExistence type="predicted"/>
<reference evidence="1 2" key="1">
    <citation type="submission" date="2014-04" db="EMBL/GenBank/DDBJ databases">
        <authorList>
            <consortium name="DOE Joint Genome Institute"/>
            <person name="Kuo A."/>
            <person name="Kohler A."/>
            <person name="Nagy L.G."/>
            <person name="Floudas D."/>
            <person name="Copeland A."/>
            <person name="Barry K.W."/>
            <person name="Cichocki N."/>
            <person name="Veneault-Fourrey C."/>
            <person name="LaButti K."/>
            <person name="Lindquist E.A."/>
            <person name="Lipzen A."/>
            <person name="Lundell T."/>
            <person name="Morin E."/>
            <person name="Murat C."/>
            <person name="Sun H."/>
            <person name="Tunlid A."/>
            <person name="Henrissat B."/>
            <person name="Grigoriev I.V."/>
            <person name="Hibbett D.S."/>
            <person name="Martin F."/>
            <person name="Nordberg H.P."/>
            <person name="Cantor M.N."/>
            <person name="Hua S.X."/>
        </authorList>
    </citation>
    <scope>NUCLEOTIDE SEQUENCE [LARGE SCALE GENOMIC DNA]</scope>
    <source>
        <strain evidence="1 2">Foug A</strain>
    </source>
</reference>
<dbReference type="InterPro" id="IPR041078">
    <property type="entry name" value="Plavaka"/>
</dbReference>
<feature type="non-terminal residue" evidence="1">
    <location>
        <position position="1"/>
    </location>
</feature>
<dbReference type="OrthoDB" id="2418900at2759"/>
<sequence>RDLVECVEELLGNPALRDAMAYAPERAYANAKGENRIYDEMWTGDWWWETQGKLPEGAVVAPVILSSDKTMLSVFSGDKKVWPIYLTIGNISKDIRRQVSAHATILIGYLPVSKLECFQKKSWSDAGHHLFHFAMSSLLHSLVNAGRQGKPMVCIDGFVCRVHLILAAYIANFPKQCLVACNKESHCPCCLVESQDRGELKECTRCSMVDTLRTLQRKQINKQLQKFNIEGLCPVYKPFWKDLPFTNIFACITPDILHQLHKGIFHDHLVQWCLSIVGEKEMDKHFQGMSRYPGLRHFKKGISTVSQWTGTEHKEMEWVFVGLLSGAAEDNVLVVARSLLDFIYYAQFQQHTDKTLASMQDSLSLFHVHKDILIKLGIRNHFKVPKIHSLVHYVSSIRVLGSTDGYNTEYPE</sequence>
<keyword evidence="2" id="KW-1185">Reference proteome</keyword>
<dbReference type="Proteomes" id="UP000053989">
    <property type="component" value="Unassembled WGS sequence"/>
</dbReference>
<protein>
    <submittedName>
        <fullName evidence="1">Uncharacterized protein</fullName>
    </submittedName>
</protein>
<dbReference type="Pfam" id="PF18759">
    <property type="entry name" value="Plavaka"/>
    <property type="match status" value="1"/>
</dbReference>
<evidence type="ECO:0000313" key="1">
    <source>
        <dbReference type="EMBL" id="KIM54877.1"/>
    </source>
</evidence>
<accession>A0A0C2ZQI9</accession>
<dbReference type="HOGENOM" id="CLU_006344_8_0_1"/>
<dbReference type="AlphaFoldDB" id="A0A0C2ZQI9"/>
<dbReference type="InParanoid" id="A0A0C2ZQI9"/>
<evidence type="ECO:0000313" key="2">
    <source>
        <dbReference type="Proteomes" id="UP000053989"/>
    </source>
</evidence>
<gene>
    <name evidence="1" type="ORF">SCLCIDRAFT_135851</name>
</gene>